<protein>
    <submittedName>
        <fullName evidence="6">Penicillin-binding protein 2</fullName>
    </submittedName>
</protein>
<dbReference type="Gene3D" id="3.40.710.10">
    <property type="entry name" value="DD-peptidase/beta-lactamase superfamily"/>
    <property type="match status" value="1"/>
</dbReference>
<dbReference type="InterPro" id="IPR001460">
    <property type="entry name" value="PCN-bd_Tpept"/>
</dbReference>
<dbReference type="InterPro" id="IPR012338">
    <property type="entry name" value="Beta-lactam/transpept-like"/>
</dbReference>
<dbReference type="GO" id="GO:0071555">
    <property type="term" value="P:cell wall organization"/>
    <property type="evidence" value="ECO:0007669"/>
    <property type="project" value="TreeGrafter"/>
</dbReference>
<dbReference type="Gene3D" id="3.90.1310.10">
    <property type="entry name" value="Penicillin-binding protein 2a (Domain 2)"/>
    <property type="match status" value="1"/>
</dbReference>
<accession>A0A1W1VQT0</accession>
<reference evidence="6 7" key="1">
    <citation type="submission" date="2017-04" db="EMBL/GenBank/DDBJ databases">
        <authorList>
            <person name="Afonso C.L."/>
            <person name="Miller P.J."/>
            <person name="Scott M.A."/>
            <person name="Spackman E."/>
            <person name="Goraichik I."/>
            <person name="Dimitrov K.M."/>
            <person name="Suarez D.L."/>
            <person name="Swayne D.E."/>
        </authorList>
    </citation>
    <scope>NUCLEOTIDE SEQUENCE [LARGE SCALE GENOMIC DNA]</scope>
    <source>
        <strain evidence="6 7">DSM 11270</strain>
    </source>
</reference>
<evidence type="ECO:0000256" key="1">
    <source>
        <dbReference type="ARBA" id="ARBA00004370"/>
    </source>
</evidence>
<dbReference type="SUPFAM" id="SSF56601">
    <property type="entry name" value="beta-lactamase/transpeptidase-like"/>
    <property type="match status" value="1"/>
</dbReference>
<dbReference type="PANTHER" id="PTHR30627">
    <property type="entry name" value="PEPTIDOGLYCAN D,D-TRANSPEPTIDASE"/>
    <property type="match status" value="1"/>
</dbReference>
<dbReference type="Proteomes" id="UP000192731">
    <property type="component" value="Unassembled WGS sequence"/>
</dbReference>
<dbReference type="InterPro" id="IPR050515">
    <property type="entry name" value="Beta-lactam/transpept"/>
</dbReference>
<dbReference type="GO" id="GO:0008658">
    <property type="term" value="F:penicillin binding"/>
    <property type="evidence" value="ECO:0007669"/>
    <property type="project" value="InterPro"/>
</dbReference>
<comment type="similarity">
    <text evidence="2">Belongs to the transpeptidase family.</text>
</comment>
<evidence type="ECO:0000313" key="6">
    <source>
        <dbReference type="EMBL" id="SMB95580.1"/>
    </source>
</evidence>
<dbReference type="OrthoDB" id="9804124at2"/>
<dbReference type="Pfam" id="PF00905">
    <property type="entry name" value="Transpeptidase"/>
    <property type="match status" value="1"/>
</dbReference>
<comment type="subcellular location">
    <subcellularLocation>
        <location evidence="1">Membrane</location>
    </subcellularLocation>
</comment>
<dbReference type="Pfam" id="PF03717">
    <property type="entry name" value="PBP_dimer"/>
    <property type="match status" value="1"/>
</dbReference>
<dbReference type="RefSeq" id="WP_084054225.1">
    <property type="nucleotide sequence ID" value="NZ_FWWT01000022.1"/>
</dbReference>
<proteinExistence type="inferred from homology"/>
<keyword evidence="3" id="KW-0472">Membrane</keyword>
<dbReference type="GO" id="GO:0005886">
    <property type="term" value="C:plasma membrane"/>
    <property type="evidence" value="ECO:0007669"/>
    <property type="project" value="TreeGrafter"/>
</dbReference>
<feature type="domain" description="Penicillin-binding protein dimerisation" evidence="5">
    <location>
        <begin position="53"/>
        <end position="195"/>
    </location>
</feature>
<dbReference type="InterPro" id="IPR036138">
    <property type="entry name" value="PBP_dimer_sf"/>
</dbReference>
<organism evidence="6 7">
    <name type="scientific">Desulfonispora thiosulfatigenes DSM 11270</name>
    <dbReference type="NCBI Taxonomy" id="656914"/>
    <lineage>
        <taxon>Bacteria</taxon>
        <taxon>Bacillati</taxon>
        <taxon>Bacillota</taxon>
        <taxon>Clostridia</taxon>
        <taxon>Eubacteriales</taxon>
        <taxon>Peptococcaceae</taxon>
        <taxon>Desulfonispora</taxon>
    </lineage>
</organism>
<evidence type="ECO:0000256" key="3">
    <source>
        <dbReference type="ARBA" id="ARBA00023136"/>
    </source>
</evidence>
<evidence type="ECO:0000256" key="2">
    <source>
        <dbReference type="ARBA" id="ARBA00007171"/>
    </source>
</evidence>
<name>A0A1W1VQT0_DESTI</name>
<dbReference type="InterPro" id="IPR005311">
    <property type="entry name" value="PBP_dimer"/>
</dbReference>
<dbReference type="EMBL" id="FWWT01000022">
    <property type="protein sequence ID" value="SMB95580.1"/>
    <property type="molecule type" value="Genomic_DNA"/>
</dbReference>
<evidence type="ECO:0000259" key="4">
    <source>
        <dbReference type="Pfam" id="PF00905"/>
    </source>
</evidence>
<evidence type="ECO:0000259" key="5">
    <source>
        <dbReference type="Pfam" id="PF03717"/>
    </source>
</evidence>
<gene>
    <name evidence="6" type="ORF">SAMN00017405_0436</name>
</gene>
<dbReference type="AlphaFoldDB" id="A0A1W1VQT0"/>
<sequence length="548" mass="61639">MHTRVTNLIIVFAVLFIGISSKAFYEQIINGPKYAQMSLSSRIIDFPGEEYVRGDILDCHNVSLTDTRTETNIVVFPQLIKEHDVLLKKIKKEIPEIYPKFTNLKPYYRNHIKIYPDPFTIKTNEEDIIDTISAWDEKGIMTLPVKTRYGEYSTATNIVGCLGYKDKGTYREGLLGIEQKWEKKLRGEKAEEIISPIMDGRGNLLEGLGFRNIMIEKDKKRVDVVLTIDSQIQRVAEEALDKYNVIKGSVVVLNIENGDILAAASRPALDQKKPNFTDQKERVIDYKVYPGSVFKVLTAAAILEEGLVTPDSTFDCTGESSLSHVTCPREHGHLTMTEAMARSCNTTFVHYGLQLGPNKLKEYIIDKFGIKPVKGKALNSNNARANGIIGQEIFKTSPLEIANIMATIARNGSHQDIEDVWNKRLIKGLITSEGYENLSKKPIFTKIYSDTTARELKNMLAETNKNGSGKRAWIEEYGSAGKTGTPQTDKADEYLAWYAGYAPLENPKWAIAVLIEEKESKSKEELQGGRDAGPIFKHIIDTILKFEK</sequence>
<keyword evidence="7" id="KW-1185">Reference proteome</keyword>
<feature type="domain" description="Penicillin-binding protein transpeptidase" evidence="4">
    <location>
        <begin position="248"/>
        <end position="540"/>
    </location>
</feature>
<evidence type="ECO:0000313" key="7">
    <source>
        <dbReference type="Proteomes" id="UP000192731"/>
    </source>
</evidence>
<dbReference type="STRING" id="656914.SAMN00017405_0436"/>
<dbReference type="SUPFAM" id="SSF56519">
    <property type="entry name" value="Penicillin binding protein dimerisation domain"/>
    <property type="match status" value="1"/>
</dbReference>